<dbReference type="PANTHER" id="PTHR11552:SF147">
    <property type="entry name" value="CHOLINE DEHYDROGENASE, MITOCHONDRIAL"/>
    <property type="match status" value="1"/>
</dbReference>
<accession>A0A2P6NL05</accession>
<dbReference type="STRING" id="1890364.A0A2P6NL05"/>
<feature type="domain" description="Glucose-methanol-choline oxidoreductase N-terminal" evidence="5">
    <location>
        <begin position="109"/>
        <end position="448"/>
    </location>
</feature>
<sequence>MALWFGKYLASALRRCVFADLPLGSFNQQQHQSGHTVEPGITAKLQIFHAVAVWRRRHKGHLRYRKGFHKRKALSLYHKMRTAALLVFSLFLTVQCAVSNIPNDYQVFDYVVLGGGGAGSAMASRLSESPSKNVLVVQYGNDDPCYLCDNTTQMTMIFSGLYTSNGDDYFSTPQLFRGRSIREVRTGLPGGGTRYYGAVSIPSSKKVFDTKWPAGYDYNTMLPYLRKFQDHYCNYFNSSVTNISAADCALLHGKGGPMSLSSPYPGVDYQTVVQDFYKSASEFNVSVVPDAYNPQYQKGDYVFPITSFQNRANKYDLLSNRSRASTWTGYLPLSVRQQRGNLKFAFNSEARQLIYATDLLMRPDLLIRLGINVSTLSRTPKVVGVLYLQNDTLKAAFATKQIILSGGVTGTPHFLQHNGIGPTDLLTQKGIAVVADNSQVGQNLAVHQAVSMVFVAKQPVPTTTTNNGDMANMQMTSPYNEGYPDVEVELKFGVGVRSIDPPITAVEDFYLTTPASPEGNYPFISTIVTVTNPMFRGSVNVTGPKFSSPAEVEYGWPKDAGGYATSVDYSKLTWGFNRMRQIFTGNNSFARKWVQYENCPGVSSTLPQSTNDLFYSAQYQHSVYHLTGSVGLGRATDLQGRVKGITGLTVCDNSLIPHPPNANPTTTMLALCERIAEYVKTY</sequence>
<dbReference type="AlphaFoldDB" id="A0A2P6NL05"/>
<dbReference type="InterPro" id="IPR000172">
    <property type="entry name" value="GMC_OxRdtase_N"/>
</dbReference>
<evidence type="ECO:0000259" key="5">
    <source>
        <dbReference type="Pfam" id="PF00732"/>
    </source>
</evidence>
<organism evidence="7 8">
    <name type="scientific">Planoprotostelium fungivorum</name>
    <dbReference type="NCBI Taxonomy" id="1890364"/>
    <lineage>
        <taxon>Eukaryota</taxon>
        <taxon>Amoebozoa</taxon>
        <taxon>Evosea</taxon>
        <taxon>Variosea</taxon>
        <taxon>Cavosteliida</taxon>
        <taxon>Cavosteliaceae</taxon>
        <taxon>Planoprotostelium</taxon>
    </lineage>
</organism>
<evidence type="ECO:0000256" key="2">
    <source>
        <dbReference type="ARBA" id="ARBA00010790"/>
    </source>
</evidence>
<comment type="caution">
    <text evidence="7">The sequence shown here is derived from an EMBL/GenBank/DDBJ whole genome shotgun (WGS) entry which is preliminary data.</text>
</comment>
<dbReference type="GO" id="GO:0050660">
    <property type="term" value="F:flavin adenine dinucleotide binding"/>
    <property type="evidence" value="ECO:0007669"/>
    <property type="project" value="InterPro"/>
</dbReference>
<proteinExistence type="inferred from homology"/>
<dbReference type="InterPro" id="IPR007867">
    <property type="entry name" value="GMC_OxRtase_C"/>
</dbReference>
<dbReference type="Gene3D" id="3.50.50.60">
    <property type="entry name" value="FAD/NAD(P)-binding domain"/>
    <property type="match status" value="1"/>
</dbReference>
<gene>
    <name evidence="7" type="ORF">PROFUN_07894</name>
</gene>
<keyword evidence="4" id="KW-0274">FAD</keyword>
<evidence type="ECO:0000313" key="7">
    <source>
        <dbReference type="EMBL" id="PRP84644.1"/>
    </source>
</evidence>
<feature type="domain" description="Glucose-methanol-choline oxidoreductase C-terminal" evidence="6">
    <location>
        <begin position="537"/>
        <end position="671"/>
    </location>
</feature>
<dbReference type="PANTHER" id="PTHR11552">
    <property type="entry name" value="GLUCOSE-METHANOL-CHOLINE GMC OXIDOREDUCTASE"/>
    <property type="match status" value="1"/>
</dbReference>
<dbReference type="EMBL" id="MDYQ01000059">
    <property type="protein sequence ID" value="PRP84644.1"/>
    <property type="molecule type" value="Genomic_DNA"/>
</dbReference>
<dbReference type="SUPFAM" id="SSF51905">
    <property type="entry name" value="FAD/NAD(P)-binding domain"/>
    <property type="match status" value="1"/>
</dbReference>
<evidence type="ECO:0000256" key="3">
    <source>
        <dbReference type="ARBA" id="ARBA00022630"/>
    </source>
</evidence>
<dbReference type="InterPro" id="IPR012132">
    <property type="entry name" value="GMC_OxRdtase"/>
</dbReference>
<protein>
    <submittedName>
        <fullName evidence="7">Choline dehydrogenase</fullName>
    </submittedName>
</protein>
<dbReference type="PIRSF" id="PIRSF000137">
    <property type="entry name" value="Alcohol_oxidase"/>
    <property type="match status" value="1"/>
</dbReference>
<dbReference type="Pfam" id="PF05199">
    <property type="entry name" value="GMC_oxred_C"/>
    <property type="match status" value="1"/>
</dbReference>
<evidence type="ECO:0000259" key="6">
    <source>
        <dbReference type="Pfam" id="PF05199"/>
    </source>
</evidence>
<reference evidence="7 8" key="1">
    <citation type="journal article" date="2018" name="Genome Biol. Evol.">
        <title>Multiple Roots of Fruiting Body Formation in Amoebozoa.</title>
        <authorList>
            <person name="Hillmann F."/>
            <person name="Forbes G."/>
            <person name="Novohradska S."/>
            <person name="Ferling I."/>
            <person name="Riege K."/>
            <person name="Groth M."/>
            <person name="Westermann M."/>
            <person name="Marz M."/>
            <person name="Spaller T."/>
            <person name="Winckler T."/>
            <person name="Schaap P."/>
            <person name="Glockner G."/>
        </authorList>
    </citation>
    <scope>NUCLEOTIDE SEQUENCE [LARGE SCALE GENOMIC DNA]</scope>
    <source>
        <strain evidence="7 8">Jena</strain>
    </source>
</reference>
<keyword evidence="3" id="KW-0285">Flavoprotein</keyword>
<dbReference type="InParanoid" id="A0A2P6NL05"/>
<dbReference type="Pfam" id="PF00732">
    <property type="entry name" value="GMC_oxred_N"/>
    <property type="match status" value="1"/>
</dbReference>
<dbReference type="GO" id="GO:0016614">
    <property type="term" value="F:oxidoreductase activity, acting on CH-OH group of donors"/>
    <property type="evidence" value="ECO:0007669"/>
    <property type="project" value="InterPro"/>
</dbReference>
<evidence type="ECO:0000313" key="8">
    <source>
        <dbReference type="Proteomes" id="UP000241769"/>
    </source>
</evidence>
<evidence type="ECO:0000256" key="1">
    <source>
        <dbReference type="ARBA" id="ARBA00001974"/>
    </source>
</evidence>
<comment type="similarity">
    <text evidence="2">Belongs to the GMC oxidoreductase family.</text>
</comment>
<comment type="cofactor">
    <cofactor evidence="1">
        <name>FAD</name>
        <dbReference type="ChEBI" id="CHEBI:57692"/>
    </cofactor>
</comment>
<name>A0A2P6NL05_9EUKA</name>
<evidence type="ECO:0000256" key="4">
    <source>
        <dbReference type="ARBA" id="ARBA00022827"/>
    </source>
</evidence>
<keyword evidence="8" id="KW-1185">Reference proteome</keyword>
<dbReference type="InterPro" id="IPR036188">
    <property type="entry name" value="FAD/NAD-bd_sf"/>
</dbReference>
<dbReference type="Gene3D" id="3.30.410.40">
    <property type="match status" value="1"/>
</dbReference>
<dbReference type="OrthoDB" id="20088at2759"/>
<dbReference type="Proteomes" id="UP000241769">
    <property type="component" value="Unassembled WGS sequence"/>
</dbReference>